<evidence type="ECO:0000256" key="4">
    <source>
        <dbReference type="ARBA" id="ARBA00016891"/>
    </source>
</evidence>
<name>A0A378MJD7_LISGR</name>
<evidence type="ECO:0000313" key="13">
    <source>
        <dbReference type="EMBL" id="STY45653.1"/>
    </source>
</evidence>
<dbReference type="RefSeq" id="WP_115346404.1">
    <property type="nucleotide sequence ID" value="NZ_UGPG01000001.1"/>
</dbReference>
<dbReference type="GO" id="GO:0004665">
    <property type="term" value="F:prephenate dehydrogenase (NADP+) activity"/>
    <property type="evidence" value="ECO:0007669"/>
    <property type="project" value="InterPro"/>
</dbReference>
<dbReference type="SUPFAM" id="SSF55021">
    <property type="entry name" value="ACT-like"/>
    <property type="match status" value="1"/>
</dbReference>
<dbReference type="Pfam" id="PF01842">
    <property type="entry name" value="ACT"/>
    <property type="match status" value="1"/>
</dbReference>
<dbReference type="FunFam" id="3.40.50.720:FF:000208">
    <property type="entry name" value="Prephenate dehydrogenase"/>
    <property type="match status" value="1"/>
</dbReference>
<evidence type="ECO:0000256" key="1">
    <source>
        <dbReference type="ARBA" id="ARBA00005067"/>
    </source>
</evidence>
<evidence type="ECO:0000256" key="6">
    <source>
        <dbReference type="ARBA" id="ARBA00022605"/>
    </source>
</evidence>
<evidence type="ECO:0000256" key="5">
    <source>
        <dbReference type="ARBA" id="ARBA00022498"/>
    </source>
</evidence>
<dbReference type="InterPro" id="IPR046825">
    <property type="entry name" value="PDH_C"/>
</dbReference>
<dbReference type="Pfam" id="PF02153">
    <property type="entry name" value="PDH_N"/>
    <property type="match status" value="1"/>
</dbReference>
<comment type="pathway">
    <text evidence="1">Amino-acid biosynthesis; L-tyrosine biosynthesis; (4-hydroxyphenyl)pyruvate from prephenate (NAD(+) route): step 1/1.</text>
</comment>
<dbReference type="PANTHER" id="PTHR21363">
    <property type="entry name" value="PREPHENATE DEHYDROGENASE"/>
    <property type="match status" value="1"/>
</dbReference>
<evidence type="ECO:0000256" key="7">
    <source>
        <dbReference type="ARBA" id="ARBA00023002"/>
    </source>
</evidence>
<evidence type="ECO:0000256" key="8">
    <source>
        <dbReference type="ARBA" id="ARBA00023027"/>
    </source>
</evidence>
<dbReference type="Gene3D" id="3.40.50.720">
    <property type="entry name" value="NAD(P)-binding Rossmann-like Domain"/>
    <property type="match status" value="1"/>
</dbReference>
<reference evidence="13 14" key="1">
    <citation type="submission" date="2018-06" db="EMBL/GenBank/DDBJ databases">
        <authorList>
            <consortium name="Pathogen Informatics"/>
            <person name="Doyle S."/>
        </authorList>
    </citation>
    <scope>NUCLEOTIDE SEQUENCE [LARGE SCALE GENOMIC DNA]</scope>
    <source>
        <strain evidence="14">NCTC 10815</strain>
    </source>
</reference>
<dbReference type="InterPro" id="IPR003099">
    <property type="entry name" value="Prephen_DH"/>
</dbReference>
<dbReference type="GO" id="GO:0070403">
    <property type="term" value="F:NAD+ binding"/>
    <property type="evidence" value="ECO:0007669"/>
    <property type="project" value="InterPro"/>
</dbReference>
<keyword evidence="5" id="KW-0827">Tyrosine biosynthesis</keyword>
<dbReference type="InterPro" id="IPR036291">
    <property type="entry name" value="NAD(P)-bd_dom_sf"/>
</dbReference>
<dbReference type="InterPro" id="IPR002912">
    <property type="entry name" value="ACT_dom"/>
</dbReference>
<dbReference type="Proteomes" id="UP000254879">
    <property type="component" value="Unassembled WGS sequence"/>
</dbReference>
<evidence type="ECO:0000259" key="12">
    <source>
        <dbReference type="PROSITE" id="PS51671"/>
    </source>
</evidence>
<evidence type="ECO:0000259" key="11">
    <source>
        <dbReference type="PROSITE" id="PS51176"/>
    </source>
</evidence>
<dbReference type="FunFam" id="1.10.3660.10:FF:000003">
    <property type="entry name" value="Prephenate dehydrogenase"/>
    <property type="match status" value="1"/>
</dbReference>
<evidence type="ECO:0000256" key="2">
    <source>
        <dbReference type="ARBA" id="ARBA00007964"/>
    </source>
</evidence>
<evidence type="ECO:0000313" key="14">
    <source>
        <dbReference type="Proteomes" id="UP000254879"/>
    </source>
</evidence>
<dbReference type="GO" id="GO:0008977">
    <property type="term" value="F:prephenate dehydrogenase (NAD+) activity"/>
    <property type="evidence" value="ECO:0007669"/>
    <property type="project" value="UniProtKB-EC"/>
</dbReference>
<dbReference type="SUPFAM" id="SSF48179">
    <property type="entry name" value="6-phosphogluconate dehydrogenase C-terminal domain-like"/>
    <property type="match status" value="1"/>
</dbReference>
<sequence length="370" mass="40396">MKGTVVIVGLGLIGGSISLAIKKEHPEAHIIGIDVSLATLEKGKALGVIDEIGESLQIDGPKADLLIFGSPVKQTEALLQRLPAIQLKPDVIITDTGSTKSGIIQAAAELLELGKTFIGGHPMAGSHKSGVTAAKALLFENAYYLLTPPPTVSAEKVAELRKWLTGTNAKFMEIAPEEHDQITGMLSHLPHIVAAALVNQTRNFTNDHPAAFRLAAGGFRDITRVASSDPRMWTDISLSNRTILKQQLSVWRDGMNEAIRMIDQENETTIYSFFDDAKEFRDSLPIHEGGAIPAFYDLFVDVPDYPGVISEVTGFLAEEEISLTNIKILETREDIFGVLQITFQTNKDRERAKVCIESKSGYACHYGEEE</sequence>
<dbReference type="SUPFAM" id="SSF51735">
    <property type="entry name" value="NAD(P)-binding Rossmann-fold domains"/>
    <property type="match status" value="1"/>
</dbReference>
<dbReference type="PROSITE" id="PS51671">
    <property type="entry name" value="ACT"/>
    <property type="match status" value="1"/>
</dbReference>
<dbReference type="Gene3D" id="1.10.3660.10">
    <property type="entry name" value="6-phosphogluconate dehydrogenase C-terminal like domain"/>
    <property type="match status" value="1"/>
</dbReference>
<dbReference type="AlphaFoldDB" id="A0A378MJD7"/>
<comment type="similarity">
    <text evidence="2">Belongs to the prephenate/arogenate dehydrogenase family.</text>
</comment>
<dbReference type="InterPro" id="IPR050812">
    <property type="entry name" value="Preph/Arog_dehydrog"/>
</dbReference>
<dbReference type="UniPathway" id="UPA00122">
    <property type="reaction ID" value="UER00961"/>
</dbReference>
<protein>
    <recommendedName>
        <fullName evidence="4">Prephenate dehydrogenase</fullName>
        <ecNumber evidence="3">1.3.1.12</ecNumber>
    </recommendedName>
</protein>
<keyword evidence="8" id="KW-0520">NAD</keyword>
<dbReference type="EC" id="1.3.1.12" evidence="3"/>
<dbReference type="CDD" id="cd04909">
    <property type="entry name" value="ACT_PDH-BS"/>
    <property type="match status" value="1"/>
</dbReference>
<dbReference type="Pfam" id="PF20463">
    <property type="entry name" value="PDH_C"/>
    <property type="match status" value="1"/>
</dbReference>
<dbReference type="GO" id="GO:0006571">
    <property type="term" value="P:tyrosine biosynthetic process"/>
    <property type="evidence" value="ECO:0007669"/>
    <property type="project" value="UniProtKB-UniPathway"/>
</dbReference>
<comment type="catalytic activity">
    <reaction evidence="10">
        <text>prephenate + NAD(+) = 3-(4-hydroxyphenyl)pyruvate + CO2 + NADH</text>
        <dbReference type="Rhea" id="RHEA:13869"/>
        <dbReference type="ChEBI" id="CHEBI:16526"/>
        <dbReference type="ChEBI" id="CHEBI:29934"/>
        <dbReference type="ChEBI" id="CHEBI:36242"/>
        <dbReference type="ChEBI" id="CHEBI:57540"/>
        <dbReference type="ChEBI" id="CHEBI:57945"/>
        <dbReference type="EC" id="1.3.1.12"/>
    </reaction>
</comment>
<keyword evidence="9" id="KW-0057">Aromatic amino acid biosynthesis</keyword>
<dbReference type="NCBIfam" id="NF005107">
    <property type="entry name" value="PRK06545.1-5"/>
    <property type="match status" value="1"/>
</dbReference>
<dbReference type="EMBL" id="UGPG01000001">
    <property type="protein sequence ID" value="STY45653.1"/>
    <property type="molecule type" value="Genomic_DNA"/>
</dbReference>
<dbReference type="PANTHER" id="PTHR21363:SF0">
    <property type="entry name" value="PREPHENATE DEHYDROGENASE [NADP(+)]"/>
    <property type="match status" value="1"/>
</dbReference>
<organism evidence="13 14">
    <name type="scientific">Listeria grayi</name>
    <name type="common">Listeria murrayi</name>
    <dbReference type="NCBI Taxonomy" id="1641"/>
    <lineage>
        <taxon>Bacteria</taxon>
        <taxon>Bacillati</taxon>
        <taxon>Bacillota</taxon>
        <taxon>Bacilli</taxon>
        <taxon>Bacillales</taxon>
        <taxon>Listeriaceae</taxon>
        <taxon>Listeria</taxon>
    </lineage>
</organism>
<evidence type="ECO:0000256" key="3">
    <source>
        <dbReference type="ARBA" id="ARBA00012068"/>
    </source>
</evidence>
<proteinExistence type="inferred from homology"/>
<dbReference type="InterPro" id="IPR045865">
    <property type="entry name" value="ACT-like_dom_sf"/>
</dbReference>
<feature type="domain" description="Prephenate/arogenate dehydrogenase" evidence="11">
    <location>
        <begin position="3"/>
        <end position="292"/>
    </location>
</feature>
<keyword evidence="6" id="KW-0028">Amino-acid biosynthesis</keyword>
<feature type="domain" description="ACT" evidence="12">
    <location>
        <begin position="297"/>
        <end position="370"/>
    </location>
</feature>
<gene>
    <name evidence="13" type="primary">tyrC</name>
    <name evidence="13" type="ORF">NCTC10815_03037</name>
</gene>
<dbReference type="InterPro" id="IPR046826">
    <property type="entry name" value="PDH_N"/>
</dbReference>
<dbReference type="PROSITE" id="PS51176">
    <property type="entry name" value="PDH_ADH"/>
    <property type="match status" value="1"/>
</dbReference>
<evidence type="ECO:0000256" key="9">
    <source>
        <dbReference type="ARBA" id="ARBA00023141"/>
    </source>
</evidence>
<evidence type="ECO:0000256" key="10">
    <source>
        <dbReference type="ARBA" id="ARBA00049260"/>
    </source>
</evidence>
<dbReference type="InterPro" id="IPR008927">
    <property type="entry name" value="6-PGluconate_DH-like_C_sf"/>
</dbReference>
<accession>A0A378MJD7</accession>
<keyword evidence="7 13" id="KW-0560">Oxidoreductase</keyword>